<feature type="compositionally biased region" description="Basic residues" evidence="1">
    <location>
        <begin position="12"/>
        <end position="29"/>
    </location>
</feature>
<evidence type="ECO:0000313" key="2">
    <source>
        <dbReference type="EMBL" id="KAK7869271.1"/>
    </source>
</evidence>
<feature type="compositionally biased region" description="Pro residues" evidence="1">
    <location>
        <begin position="33"/>
        <end position="44"/>
    </location>
</feature>
<sequence>MSVQVEAAGRPALKRPPRALRPQQKRKRLSPGAGPPADPPPPPGLYVHSSPPRGNQPSRLFTPYTIRTKLRPSDTIMH</sequence>
<evidence type="ECO:0000256" key="1">
    <source>
        <dbReference type="SAM" id="MobiDB-lite"/>
    </source>
</evidence>
<name>A0AAN9VT59_9ORTH</name>
<dbReference type="Proteomes" id="UP001378592">
    <property type="component" value="Unassembled WGS sequence"/>
</dbReference>
<feature type="region of interest" description="Disordered" evidence="1">
    <location>
        <begin position="1"/>
        <end position="78"/>
    </location>
</feature>
<dbReference type="EMBL" id="JAZDUA010000077">
    <property type="protein sequence ID" value="KAK7869271.1"/>
    <property type="molecule type" value="Genomic_DNA"/>
</dbReference>
<gene>
    <name evidence="2" type="ORF">R5R35_000884</name>
</gene>
<keyword evidence="3" id="KW-1185">Reference proteome</keyword>
<organism evidence="2 3">
    <name type="scientific">Gryllus longicercus</name>
    <dbReference type="NCBI Taxonomy" id="2509291"/>
    <lineage>
        <taxon>Eukaryota</taxon>
        <taxon>Metazoa</taxon>
        <taxon>Ecdysozoa</taxon>
        <taxon>Arthropoda</taxon>
        <taxon>Hexapoda</taxon>
        <taxon>Insecta</taxon>
        <taxon>Pterygota</taxon>
        <taxon>Neoptera</taxon>
        <taxon>Polyneoptera</taxon>
        <taxon>Orthoptera</taxon>
        <taxon>Ensifera</taxon>
        <taxon>Gryllidea</taxon>
        <taxon>Grylloidea</taxon>
        <taxon>Gryllidae</taxon>
        <taxon>Gryllinae</taxon>
        <taxon>Gryllus</taxon>
    </lineage>
</organism>
<comment type="caution">
    <text evidence="2">The sequence shown here is derived from an EMBL/GenBank/DDBJ whole genome shotgun (WGS) entry which is preliminary data.</text>
</comment>
<evidence type="ECO:0000313" key="3">
    <source>
        <dbReference type="Proteomes" id="UP001378592"/>
    </source>
</evidence>
<accession>A0AAN9VT59</accession>
<protein>
    <submittedName>
        <fullName evidence="2">Uncharacterized protein</fullName>
    </submittedName>
</protein>
<proteinExistence type="predicted"/>
<dbReference type="AlphaFoldDB" id="A0AAN9VT59"/>
<reference evidence="2 3" key="1">
    <citation type="submission" date="2024-03" db="EMBL/GenBank/DDBJ databases">
        <title>The genome assembly and annotation of the cricket Gryllus longicercus Weissman &amp; Gray.</title>
        <authorList>
            <person name="Szrajer S."/>
            <person name="Gray D."/>
            <person name="Ylla G."/>
        </authorList>
    </citation>
    <scope>NUCLEOTIDE SEQUENCE [LARGE SCALE GENOMIC DNA]</scope>
    <source>
        <strain evidence="2">DAG 2021-001</strain>
        <tissue evidence="2">Whole body minus gut</tissue>
    </source>
</reference>